<dbReference type="SFLD" id="SFLDG01140">
    <property type="entry name" value="C2.B:_Phosphomannomutase_and_P"/>
    <property type="match status" value="1"/>
</dbReference>
<dbReference type="GO" id="GO:0005829">
    <property type="term" value="C:cytosol"/>
    <property type="evidence" value="ECO:0007669"/>
    <property type="project" value="TreeGrafter"/>
</dbReference>
<dbReference type="InterPro" id="IPR006379">
    <property type="entry name" value="HAD-SF_hydro_IIB"/>
</dbReference>
<dbReference type="EMBL" id="DXEU01000109">
    <property type="protein sequence ID" value="HIX52398.1"/>
    <property type="molecule type" value="Genomic_DNA"/>
</dbReference>
<keyword evidence="1" id="KW-0378">Hydrolase</keyword>
<dbReference type="Proteomes" id="UP000886780">
    <property type="component" value="Unassembled WGS sequence"/>
</dbReference>
<name>A0A9D1W4J8_9FIRM</name>
<gene>
    <name evidence="1" type="ORF">IAA28_06300</name>
</gene>
<reference evidence="1" key="2">
    <citation type="submission" date="2021-04" db="EMBL/GenBank/DDBJ databases">
        <authorList>
            <person name="Gilroy R."/>
        </authorList>
    </citation>
    <scope>NUCLEOTIDE SEQUENCE</scope>
    <source>
        <strain evidence="1">ChiGjej4B4-12881</strain>
    </source>
</reference>
<dbReference type="SFLD" id="SFLDS00003">
    <property type="entry name" value="Haloacid_Dehalogenase"/>
    <property type="match status" value="1"/>
</dbReference>
<sequence>MYKLIACDLDETLYGNDRTIPARNVEAIKRASELGVKFIPATGRGYNSVRETLVDLGLLDKEGEYVISYNGGAITENKGNRLLHFQGLPFEEAEELYRRGLNYDVCIHVYTREMVYAYNITQEEIARLSKRMQVTEVFDRDLQFLAGQDIAKVLYENRDFDYLKKIEEELKDITGNMDVSFSSNRYIEFNSKGVTKGAGLRFVAEMLGIKREETIAIGDNFNDLSMIQEAGLGVGVQNTIQGMRQYCDYITEANNDEGGVGEVIEKFILNPADNR</sequence>
<dbReference type="PANTHER" id="PTHR10000">
    <property type="entry name" value="PHOSPHOSERINE PHOSPHATASE"/>
    <property type="match status" value="1"/>
</dbReference>
<dbReference type="GO" id="GO:0016791">
    <property type="term" value="F:phosphatase activity"/>
    <property type="evidence" value="ECO:0007669"/>
    <property type="project" value="TreeGrafter"/>
</dbReference>
<dbReference type="GO" id="GO:0000287">
    <property type="term" value="F:magnesium ion binding"/>
    <property type="evidence" value="ECO:0007669"/>
    <property type="project" value="TreeGrafter"/>
</dbReference>
<dbReference type="CDD" id="cd07516">
    <property type="entry name" value="HAD_Pase"/>
    <property type="match status" value="1"/>
</dbReference>
<reference evidence="1" key="1">
    <citation type="journal article" date="2021" name="PeerJ">
        <title>Extensive microbial diversity within the chicken gut microbiome revealed by metagenomics and culture.</title>
        <authorList>
            <person name="Gilroy R."/>
            <person name="Ravi A."/>
            <person name="Getino M."/>
            <person name="Pursley I."/>
            <person name="Horton D.L."/>
            <person name="Alikhan N.F."/>
            <person name="Baker D."/>
            <person name="Gharbi K."/>
            <person name="Hall N."/>
            <person name="Watson M."/>
            <person name="Adriaenssens E.M."/>
            <person name="Foster-Nyarko E."/>
            <person name="Jarju S."/>
            <person name="Secka A."/>
            <person name="Antonio M."/>
            <person name="Oren A."/>
            <person name="Chaudhuri R.R."/>
            <person name="La Ragione R."/>
            <person name="Hildebrand F."/>
            <person name="Pallen M.J."/>
        </authorList>
    </citation>
    <scope>NUCLEOTIDE SEQUENCE</scope>
    <source>
        <strain evidence="1">ChiGjej4B4-12881</strain>
    </source>
</reference>
<evidence type="ECO:0000313" key="2">
    <source>
        <dbReference type="Proteomes" id="UP000886780"/>
    </source>
</evidence>
<proteinExistence type="predicted"/>
<dbReference type="NCBIfam" id="TIGR00099">
    <property type="entry name" value="Cof-subfamily"/>
    <property type="match status" value="1"/>
</dbReference>
<dbReference type="Pfam" id="PF08282">
    <property type="entry name" value="Hydrolase_3"/>
    <property type="match status" value="1"/>
</dbReference>
<dbReference type="InterPro" id="IPR036412">
    <property type="entry name" value="HAD-like_sf"/>
</dbReference>
<comment type="caution">
    <text evidence="1">The sequence shown here is derived from an EMBL/GenBank/DDBJ whole genome shotgun (WGS) entry which is preliminary data.</text>
</comment>
<dbReference type="InterPro" id="IPR023214">
    <property type="entry name" value="HAD_sf"/>
</dbReference>
<evidence type="ECO:0000313" key="1">
    <source>
        <dbReference type="EMBL" id="HIX52398.1"/>
    </source>
</evidence>
<organism evidence="1 2">
    <name type="scientific">Candidatus Lachnoclostridium stercoripullorum</name>
    <dbReference type="NCBI Taxonomy" id="2838635"/>
    <lineage>
        <taxon>Bacteria</taxon>
        <taxon>Bacillati</taxon>
        <taxon>Bacillota</taxon>
        <taxon>Clostridia</taxon>
        <taxon>Lachnospirales</taxon>
        <taxon>Lachnospiraceae</taxon>
    </lineage>
</organism>
<protein>
    <submittedName>
        <fullName evidence="1">Cof-type HAD-IIB family hydrolase</fullName>
    </submittedName>
</protein>
<dbReference type="PANTHER" id="PTHR10000:SF8">
    <property type="entry name" value="HAD SUPERFAMILY HYDROLASE-LIKE, TYPE 3"/>
    <property type="match status" value="1"/>
</dbReference>
<dbReference type="Gene3D" id="3.40.50.1000">
    <property type="entry name" value="HAD superfamily/HAD-like"/>
    <property type="match status" value="1"/>
</dbReference>
<dbReference type="NCBIfam" id="TIGR01484">
    <property type="entry name" value="HAD-SF-IIB"/>
    <property type="match status" value="1"/>
</dbReference>
<dbReference type="SUPFAM" id="SSF56784">
    <property type="entry name" value="HAD-like"/>
    <property type="match status" value="1"/>
</dbReference>
<accession>A0A9D1W4J8</accession>
<dbReference type="Gene3D" id="3.30.1240.10">
    <property type="match status" value="1"/>
</dbReference>
<dbReference type="InterPro" id="IPR000150">
    <property type="entry name" value="Cof"/>
</dbReference>
<dbReference type="AlphaFoldDB" id="A0A9D1W4J8"/>